<name>A0ABT3FL17_9BACT</name>
<accession>A0ABT3FL17</accession>
<proteinExistence type="predicted"/>
<comment type="caution">
    <text evidence="1">The sequence shown here is derived from an EMBL/GenBank/DDBJ whole genome shotgun (WGS) entry which is preliminary data.</text>
</comment>
<dbReference type="EMBL" id="JAPDDS010000002">
    <property type="protein sequence ID" value="MCW1883941.1"/>
    <property type="molecule type" value="Genomic_DNA"/>
</dbReference>
<dbReference type="InterPro" id="IPR038765">
    <property type="entry name" value="Papain-like_cys_pep_sf"/>
</dbReference>
<reference evidence="1 2" key="1">
    <citation type="submission" date="2022-10" db="EMBL/GenBank/DDBJ databases">
        <title>Luteolibacter flavescens strain MCCC 1K03193, whole genome shotgun sequencing project.</title>
        <authorList>
            <person name="Zhao G."/>
            <person name="Shen L."/>
        </authorList>
    </citation>
    <scope>NUCLEOTIDE SEQUENCE [LARGE SCALE GENOMIC DNA]</scope>
    <source>
        <strain evidence="1 2">MCCC 1K03193</strain>
    </source>
</reference>
<evidence type="ECO:0000313" key="2">
    <source>
        <dbReference type="Proteomes" id="UP001207930"/>
    </source>
</evidence>
<organism evidence="1 2">
    <name type="scientific">Luteolibacter flavescens</name>
    <dbReference type="NCBI Taxonomy" id="1859460"/>
    <lineage>
        <taxon>Bacteria</taxon>
        <taxon>Pseudomonadati</taxon>
        <taxon>Verrucomicrobiota</taxon>
        <taxon>Verrucomicrobiia</taxon>
        <taxon>Verrucomicrobiales</taxon>
        <taxon>Verrucomicrobiaceae</taxon>
        <taxon>Luteolibacter</taxon>
    </lineage>
</organism>
<keyword evidence="2" id="KW-1185">Reference proteome</keyword>
<dbReference type="InterPro" id="IPR024453">
    <property type="entry name" value="Peptidase_C92"/>
</dbReference>
<sequence>MSDACHAACDPLVREGARTVAGATAVARGGLAVPFLDAASARGYFTPDEDEALRVRYAQYLGVRGALLSTVAELEQACSPRMGGWERRLPAFAVAFAAACLLLRQARSLAALAGGHPLLAKKLDEPSALHGIPRKTFTALFRATTDPARLMQFREAVLFYERHRSSIADLAGDPELASAIDLLETEDEWIERRKRDILRRRLAYGWHSFIRRHRSAWKQSVFGVFEWSGRAISELRQPGVKPPGAPKRITPELREKILRLAKPGDIFVTRHDDAMTNLFLPGYWPHVAFFIGSESQRAEIGLEIPAGAGDPVVFLEAKKDGVRFRPVTDTLEVDAFVILRPPLEAGDIAASLARGMRHEGKPYDFAFDFRDSDRLVCTEVIYRSYHGAGPLAFSLVETGGRICLPAEELIAQSLAQGFRVVAACGVGKEGIVLGTRAELVLHAVRSAL</sequence>
<dbReference type="Pfam" id="PF05708">
    <property type="entry name" value="Peptidase_C92"/>
    <property type="match status" value="1"/>
</dbReference>
<dbReference type="Gene3D" id="3.90.1720.10">
    <property type="entry name" value="endopeptidase domain like (from Nostoc punctiforme)"/>
    <property type="match status" value="1"/>
</dbReference>
<dbReference type="RefSeq" id="WP_264499901.1">
    <property type="nucleotide sequence ID" value="NZ_JAPDDS010000002.1"/>
</dbReference>
<dbReference type="SUPFAM" id="SSF54001">
    <property type="entry name" value="Cysteine proteinases"/>
    <property type="match status" value="1"/>
</dbReference>
<dbReference type="Proteomes" id="UP001207930">
    <property type="component" value="Unassembled WGS sequence"/>
</dbReference>
<protein>
    <submittedName>
        <fullName evidence="1">YiiX/YebB-like N1pC/P60 family cysteine hydrolase</fullName>
    </submittedName>
</protein>
<evidence type="ECO:0000313" key="1">
    <source>
        <dbReference type="EMBL" id="MCW1883941.1"/>
    </source>
</evidence>
<gene>
    <name evidence="1" type="ORF">OKA04_04325</name>
</gene>